<dbReference type="PROSITE" id="PS50835">
    <property type="entry name" value="IG_LIKE"/>
    <property type="match status" value="1"/>
</dbReference>
<dbReference type="EMBL" id="AFYH01149118">
    <property type="status" value="NOT_ANNOTATED_CDS"/>
    <property type="molecule type" value="Genomic_DNA"/>
</dbReference>
<dbReference type="AlphaFoldDB" id="H3ALL3"/>
<dbReference type="Gene3D" id="2.60.40.10">
    <property type="entry name" value="Immunoglobulins"/>
    <property type="match status" value="1"/>
</dbReference>
<dbReference type="GO" id="GO:0016020">
    <property type="term" value="C:membrane"/>
    <property type="evidence" value="ECO:0007669"/>
    <property type="project" value="TreeGrafter"/>
</dbReference>
<keyword evidence="2" id="KW-1015">Disulfide bond</keyword>
<dbReference type="InterPro" id="IPR036179">
    <property type="entry name" value="Ig-like_dom_sf"/>
</dbReference>
<keyword evidence="9" id="KW-1185">Reference proteome</keyword>
<dbReference type="EMBL" id="AFYH01149119">
    <property type="status" value="NOT_ANNOTATED_CDS"/>
    <property type="molecule type" value="Genomic_DNA"/>
</dbReference>
<evidence type="ECO:0000259" key="7">
    <source>
        <dbReference type="PROSITE" id="PS50835"/>
    </source>
</evidence>
<feature type="chain" id="PRO_5003579718" evidence="6">
    <location>
        <begin position="23"/>
        <end position="328"/>
    </location>
</feature>
<feature type="region of interest" description="Disordered" evidence="4">
    <location>
        <begin position="226"/>
        <end position="260"/>
    </location>
</feature>
<dbReference type="InterPro" id="IPR003599">
    <property type="entry name" value="Ig_sub"/>
</dbReference>
<dbReference type="Proteomes" id="UP000008672">
    <property type="component" value="Unassembled WGS sequence"/>
</dbReference>
<name>H3ALL3_LATCH</name>
<dbReference type="InterPro" id="IPR007110">
    <property type="entry name" value="Ig-like_dom"/>
</dbReference>
<reference evidence="8" key="2">
    <citation type="submission" date="2025-08" db="UniProtKB">
        <authorList>
            <consortium name="Ensembl"/>
        </authorList>
    </citation>
    <scope>IDENTIFICATION</scope>
</reference>
<feature type="transmembrane region" description="Helical" evidence="5">
    <location>
        <begin position="181"/>
        <end position="209"/>
    </location>
</feature>
<gene>
    <name evidence="8" type="primary">VSTM4</name>
</gene>
<dbReference type="eggNOG" id="ENOG502QUVT">
    <property type="taxonomic scope" value="Eukaryota"/>
</dbReference>
<keyword evidence="5" id="KW-1133">Transmembrane helix</keyword>
<keyword evidence="3" id="KW-0393">Immunoglobulin domain</keyword>
<proteinExistence type="predicted"/>
<organism evidence="8 9">
    <name type="scientific">Latimeria chalumnae</name>
    <name type="common">Coelacanth</name>
    <dbReference type="NCBI Taxonomy" id="7897"/>
    <lineage>
        <taxon>Eukaryota</taxon>
        <taxon>Metazoa</taxon>
        <taxon>Chordata</taxon>
        <taxon>Craniata</taxon>
        <taxon>Vertebrata</taxon>
        <taxon>Euteleostomi</taxon>
        <taxon>Coelacanthiformes</taxon>
        <taxon>Coelacanthidae</taxon>
        <taxon>Latimeria</taxon>
    </lineage>
</organism>
<reference evidence="9" key="1">
    <citation type="submission" date="2011-08" db="EMBL/GenBank/DDBJ databases">
        <title>The draft genome of Latimeria chalumnae.</title>
        <authorList>
            <person name="Di Palma F."/>
            <person name="Alfoldi J."/>
            <person name="Johnson J."/>
            <person name="Berlin A."/>
            <person name="Gnerre S."/>
            <person name="Jaffe D."/>
            <person name="MacCallum I."/>
            <person name="Young S."/>
            <person name="Walker B.J."/>
            <person name="Lander E."/>
            <person name="Lindblad-Toh K."/>
        </authorList>
    </citation>
    <scope>NUCLEOTIDE SEQUENCE [LARGE SCALE GENOMIC DNA]</scope>
    <source>
        <strain evidence="9">Wild caught</strain>
    </source>
</reference>
<dbReference type="PANTHER" id="PTHR12207">
    <property type="entry name" value="V-SET AND TRANSMEMBRANE DOMAIN-CONTAINING PROTEIN"/>
    <property type="match status" value="1"/>
</dbReference>
<dbReference type="GeneTree" id="ENSGT00390000008566"/>
<reference evidence="8" key="3">
    <citation type="submission" date="2025-09" db="UniProtKB">
        <authorList>
            <consortium name="Ensembl"/>
        </authorList>
    </citation>
    <scope>IDENTIFICATION</scope>
</reference>
<feature type="compositionally biased region" description="Polar residues" evidence="4">
    <location>
        <begin position="226"/>
        <end position="240"/>
    </location>
</feature>
<protein>
    <submittedName>
        <fullName evidence="8">V-set and transmembrane domain containing 4</fullName>
    </submittedName>
</protein>
<accession>H3ALL3</accession>
<dbReference type="SMART" id="SM00409">
    <property type="entry name" value="IG"/>
    <property type="match status" value="1"/>
</dbReference>
<dbReference type="InterPro" id="IPR051102">
    <property type="entry name" value="IgSF_V-set/TM_domain"/>
</dbReference>
<keyword evidence="1 6" id="KW-0732">Signal</keyword>
<feature type="signal peptide" evidence="6">
    <location>
        <begin position="1"/>
        <end position="22"/>
    </location>
</feature>
<dbReference type="FunCoup" id="H3ALL3">
    <property type="interactions" value="160"/>
</dbReference>
<sequence>MSLFLLFFVLLFETFLGDVCKALNVTVSPAPTVRYMEGDNATLFCHVSQRRKANSALAVRWAFSPSSRAEYLMVKMNKFGIVQAYGNYTRHVNTKRVQLLEARPGKVYKLIILNLRKTDQGRYLCKVQEVGKHRNKWTAWSNGTAATEVQDVSIRASEIIDSALPKNQKNSNDTWNLFEDLYLYAVLVCSVGIISVLLFTLIIFCQCIFNKRRTKAKHYLVKCPQNSSGETVTSVTSMNSLSPLQPKKEKKSKAKPETPPAIPAKAPIRLASQKLKLLKPQTGKVVLPKIAEESLTYAELELVKPKVEAKGICTGTVYAKILFEENEM</sequence>
<dbReference type="EMBL" id="AFYH01149115">
    <property type="status" value="NOT_ANNOTATED_CDS"/>
    <property type="molecule type" value="Genomic_DNA"/>
</dbReference>
<dbReference type="InterPro" id="IPR013783">
    <property type="entry name" value="Ig-like_fold"/>
</dbReference>
<evidence type="ECO:0000256" key="3">
    <source>
        <dbReference type="ARBA" id="ARBA00023319"/>
    </source>
</evidence>
<dbReference type="EMBL" id="AFYH01149117">
    <property type="status" value="NOT_ANNOTATED_CDS"/>
    <property type="molecule type" value="Genomic_DNA"/>
</dbReference>
<evidence type="ECO:0000313" key="9">
    <source>
        <dbReference type="Proteomes" id="UP000008672"/>
    </source>
</evidence>
<dbReference type="EMBL" id="AFYH01149120">
    <property type="status" value="NOT_ANNOTATED_CDS"/>
    <property type="molecule type" value="Genomic_DNA"/>
</dbReference>
<dbReference type="SUPFAM" id="SSF48726">
    <property type="entry name" value="Immunoglobulin"/>
    <property type="match status" value="1"/>
</dbReference>
<evidence type="ECO:0000256" key="1">
    <source>
        <dbReference type="ARBA" id="ARBA00022729"/>
    </source>
</evidence>
<dbReference type="PANTHER" id="PTHR12207:SF8">
    <property type="entry name" value="V-SET AND TRANSMEMBRANE DOMAIN-CONTAINING PROTEIN 4"/>
    <property type="match status" value="1"/>
</dbReference>
<dbReference type="HOGENOM" id="CLU_060467_0_0_1"/>
<dbReference type="EMBL" id="AFYH01149116">
    <property type="status" value="NOT_ANNOTATED_CDS"/>
    <property type="molecule type" value="Genomic_DNA"/>
</dbReference>
<dbReference type="Pfam" id="PF07686">
    <property type="entry name" value="V-set"/>
    <property type="match status" value="1"/>
</dbReference>
<dbReference type="Bgee" id="ENSLACG00000009281">
    <property type="expression patterns" value="Expressed in pelvic fin and 5 other cell types or tissues"/>
</dbReference>
<feature type="domain" description="Ig-like" evidence="7">
    <location>
        <begin position="23"/>
        <end position="153"/>
    </location>
</feature>
<evidence type="ECO:0000256" key="5">
    <source>
        <dbReference type="SAM" id="Phobius"/>
    </source>
</evidence>
<evidence type="ECO:0000256" key="2">
    <source>
        <dbReference type="ARBA" id="ARBA00023157"/>
    </source>
</evidence>
<evidence type="ECO:0000256" key="4">
    <source>
        <dbReference type="SAM" id="MobiDB-lite"/>
    </source>
</evidence>
<keyword evidence="5" id="KW-0472">Membrane</keyword>
<keyword evidence="5" id="KW-0812">Transmembrane</keyword>
<dbReference type="InterPro" id="IPR013106">
    <property type="entry name" value="Ig_V-set"/>
</dbReference>
<dbReference type="Ensembl" id="ENSLACT00000010613.1">
    <property type="protein sequence ID" value="ENSLACP00000010534.1"/>
    <property type="gene ID" value="ENSLACG00000009281.1"/>
</dbReference>
<evidence type="ECO:0000313" key="8">
    <source>
        <dbReference type="Ensembl" id="ENSLACP00000010534.1"/>
    </source>
</evidence>
<dbReference type="InParanoid" id="H3ALL3"/>
<evidence type="ECO:0000256" key="6">
    <source>
        <dbReference type="SAM" id="SignalP"/>
    </source>
</evidence>
<dbReference type="OMA" id="GDFCLAI"/>